<dbReference type="EMBL" id="JAGIOO010000001">
    <property type="protein sequence ID" value="MBP2477805.1"/>
    <property type="molecule type" value="Genomic_DNA"/>
</dbReference>
<proteinExistence type="predicted"/>
<comment type="caution">
    <text evidence="2">The sequence shown here is derived from an EMBL/GenBank/DDBJ whole genome shotgun (WGS) entry which is preliminary data.</text>
</comment>
<dbReference type="RefSeq" id="WP_086780494.1">
    <property type="nucleotide sequence ID" value="NZ_JAGIOO010000001.1"/>
</dbReference>
<feature type="chain" id="PRO_5046425452" description="LigA protein" evidence="1">
    <location>
        <begin position="24"/>
        <end position="317"/>
    </location>
</feature>
<dbReference type="PROSITE" id="PS51257">
    <property type="entry name" value="PROKAR_LIPOPROTEIN"/>
    <property type="match status" value="1"/>
</dbReference>
<gene>
    <name evidence="2" type="ORF">JOF53_006677</name>
</gene>
<feature type="signal peptide" evidence="1">
    <location>
        <begin position="1"/>
        <end position="23"/>
    </location>
</feature>
<name>A0ABS5AQ53_9PSEU</name>
<keyword evidence="3" id="KW-1185">Reference proteome</keyword>
<keyword evidence="1" id="KW-0732">Signal</keyword>
<reference evidence="2 3" key="1">
    <citation type="submission" date="2021-03" db="EMBL/GenBank/DDBJ databases">
        <title>Sequencing the genomes of 1000 actinobacteria strains.</title>
        <authorList>
            <person name="Klenk H.-P."/>
        </authorList>
    </citation>
    <scope>NUCLEOTIDE SEQUENCE [LARGE SCALE GENOMIC DNA]</scope>
    <source>
        <strain evidence="2 3">DSM 44580</strain>
    </source>
</reference>
<organism evidence="2 3">
    <name type="scientific">Crossiella equi</name>
    <dbReference type="NCBI Taxonomy" id="130796"/>
    <lineage>
        <taxon>Bacteria</taxon>
        <taxon>Bacillati</taxon>
        <taxon>Actinomycetota</taxon>
        <taxon>Actinomycetes</taxon>
        <taxon>Pseudonocardiales</taxon>
        <taxon>Pseudonocardiaceae</taxon>
        <taxon>Crossiella</taxon>
    </lineage>
</organism>
<evidence type="ECO:0008006" key="4">
    <source>
        <dbReference type="Google" id="ProtNLM"/>
    </source>
</evidence>
<accession>A0ABS5AQ53</accession>
<evidence type="ECO:0000256" key="1">
    <source>
        <dbReference type="SAM" id="SignalP"/>
    </source>
</evidence>
<protein>
    <recommendedName>
        <fullName evidence="4">LigA protein</fullName>
    </recommendedName>
</protein>
<sequence length="317" mass="32398">MTRRLVLPLLVLVAVAGCGPALPGTPKPAGSAPTSWPTNGGVLVRPTPLPPARLLGYLPEVSRGHVLCNAVGAAWPGLLGGEAKLEAWTEERCHAVSAGFDVAVELTGDRVVADRDIAGHRAEVGPDGTQARVELVAPAEAKRYPDLAPTLAVTVKTRARAADGVAVAVAEALLRGLPAAAGTLPEVDDKGELTRVAAREPLPGFGIADQPLPVVSEQLCTVLAAELASPPPPVRVRATGHCEVRGPGYTVVASLAAEREGAFDTGVGGRPARRDGSGAVVVRLRDGSPQVLTLRTLGAAPGQAPDWGRIVSRVSGG</sequence>
<dbReference type="Proteomes" id="UP001519363">
    <property type="component" value="Unassembled WGS sequence"/>
</dbReference>
<evidence type="ECO:0000313" key="3">
    <source>
        <dbReference type="Proteomes" id="UP001519363"/>
    </source>
</evidence>
<evidence type="ECO:0000313" key="2">
    <source>
        <dbReference type="EMBL" id="MBP2477805.1"/>
    </source>
</evidence>